<protein>
    <recommendedName>
        <fullName evidence="3">Transposase</fullName>
    </recommendedName>
</protein>
<reference evidence="1 2" key="1">
    <citation type="journal article" date="2019" name="Int. J. Syst. Evol. Microbiol.">
        <title>The Global Catalogue of Microorganisms (GCM) 10K type strain sequencing project: providing services to taxonomists for standard genome sequencing and annotation.</title>
        <authorList>
            <consortium name="The Broad Institute Genomics Platform"/>
            <consortium name="The Broad Institute Genome Sequencing Center for Infectious Disease"/>
            <person name="Wu L."/>
            <person name="Ma J."/>
        </authorList>
    </citation>
    <scope>NUCLEOTIDE SEQUENCE [LARGE SCALE GENOMIC DNA]</scope>
    <source>
        <strain evidence="1 2">JCM 10649</strain>
    </source>
</reference>
<dbReference type="EMBL" id="BAAAHB010000105">
    <property type="protein sequence ID" value="GAA0488353.1"/>
    <property type="molecule type" value="Genomic_DNA"/>
</dbReference>
<dbReference type="Proteomes" id="UP001499895">
    <property type="component" value="Unassembled WGS sequence"/>
</dbReference>
<accession>A0ABN1B246</accession>
<evidence type="ECO:0000313" key="1">
    <source>
        <dbReference type="EMBL" id="GAA0488353.1"/>
    </source>
</evidence>
<keyword evidence="2" id="KW-1185">Reference proteome</keyword>
<name>A0ABN1B246_9ACTN</name>
<gene>
    <name evidence="1" type="ORF">GCM10009544_56880</name>
</gene>
<organism evidence="1 2">
    <name type="scientific">Streptomyces stramineus</name>
    <dbReference type="NCBI Taxonomy" id="173861"/>
    <lineage>
        <taxon>Bacteria</taxon>
        <taxon>Bacillati</taxon>
        <taxon>Actinomycetota</taxon>
        <taxon>Actinomycetes</taxon>
        <taxon>Kitasatosporales</taxon>
        <taxon>Streptomycetaceae</taxon>
        <taxon>Streptomyces</taxon>
    </lineage>
</organism>
<comment type="caution">
    <text evidence="1">The sequence shown here is derived from an EMBL/GenBank/DDBJ whole genome shotgun (WGS) entry which is preliminary data.</text>
</comment>
<evidence type="ECO:0008006" key="3">
    <source>
        <dbReference type="Google" id="ProtNLM"/>
    </source>
</evidence>
<evidence type="ECO:0000313" key="2">
    <source>
        <dbReference type="Proteomes" id="UP001499895"/>
    </source>
</evidence>
<sequence length="49" mass="5541">MAVFQRVREWLGKISDGTGVVLDGIERRHQALVVIAAYVMPVLGNWMTR</sequence>
<proteinExistence type="predicted"/>